<gene>
    <name evidence="15" type="ORF">VM1G_07396</name>
</gene>
<dbReference type="InterPro" id="IPR017972">
    <property type="entry name" value="Cyt_P450_CS"/>
</dbReference>
<evidence type="ECO:0000256" key="4">
    <source>
        <dbReference type="ARBA" id="ARBA00022617"/>
    </source>
</evidence>
<evidence type="ECO:0000256" key="12">
    <source>
        <dbReference type="PIRSR" id="PIRSR602401-1"/>
    </source>
</evidence>
<organism evidence="15 16">
    <name type="scientific">Cytospora mali</name>
    <name type="common">Apple Valsa canker fungus</name>
    <name type="synonym">Valsa mali</name>
    <dbReference type="NCBI Taxonomy" id="578113"/>
    <lineage>
        <taxon>Eukaryota</taxon>
        <taxon>Fungi</taxon>
        <taxon>Dikarya</taxon>
        <taxon>Ascomycota</taxon>
        <taxon>Pezizomycotina</taxon>
        <taxon>Sordariomycetes</taxon>
        <taxon>Sordariomycetidae</taxon>
        <taxon>Diaporthales</taxon>
        <taxon>Cytosporaceae</taxon>
        <taxon>Cytospora</taxon>
    </lineage>
</organism>
<feature type="transmembrane region" description="Helical" evidence="14">
    <location>
        <begin position="12"/>
        <end position="35"/>
    </location>
</feature>
<keyword evidence="4 12" id="KW-0349">Heme</keyword>
<dbReference type="EMBL" id="CM003104">
    <property type="protein sequence ID" value="KUI71410.1"/>
    <property type="molecule type" value="Genomic_DNA"/>
</dbReference>
<dbReference type="InterPro" id="IPR002401">
    <property type="entry name" value="Cyt_P450_E_grp-I"/>
</dbReference>
<keyword evidence="5 14" id="KW-0812">Transmembrane</keyword>
<proteinExistence type="inferred from homology"/>
<evidence type="ECO:0000256" key="7">
    <source>
        <dbReference type="ARBA" id="ARBA00022989"/>
    </source>
</evidence>
<dbReference type="PANTHER" id="PTHR24305">
    <property type="entry name" value="CYTOCHROME P450"/>
    <property type="match status" value="1"/>
</dbReference>
<evidence type="ECO:0000313" key="16">
    <source>
        <dbReference type="Proteomes" id="UP000078559"/>
    </source>
</evidence>
<evidence type="ECO:0000256" key="5">
    <source>
        <dbReference type="ARBA" id="ARBA00022692"/>
    </source>
</evidence>
<comment type="cofactor">
    <cofactor evidence="1 12">
        <name>heme</name>
        <dbReference type="ChEBI" id="CHEBI:30413"/>
    </cofactor>
</comment>
<dbReference type="OrthoDB" id="1470350at2759"/>
<dbReference type="GO" id="GO:0016020">
    <property type="term" value="C:membrane"/>
    <property type="evidence" value="ECO:0007669"/>
    <property type="project" value="UniProtKB-SubCell"/>
</dbReference>
<evidence type="ECO:0000313" key="15">
    <source>
        <dbReference type="EMBL" id="KUI71410.1"/>
    </source>
</evidence>
<comment type="subcellular location">
    <subcellularLocation>
        <location evidence="2">Membrane</location>
    </subcellularLocation>
</comment>
<evidence type="ECO:0000256" key="6">
    <source>
        <dbReference type="ARBA" id="ARBA00022723"/>
    </source>
</evidence>
<name>A0A194W5S6_CYTMA</name>
<dbReference type="Pfam" id="PF00067">
    <property type="entry name" value="p450"/>
    <property type="match status" value="1"/>
</dbReference>
<dbReference type="SMR" id="A0A194W5S6"/>
<dbReference type="GO" id="GO:0016705">
    <property type="term" value="F:oxidoreductase activity, acting on paired donors, with incorporation or reduction of molecular oxygen"/>
    <property type="evidence" value="ECO:0007669"/>
    <property type="project" value="InterPro"/>
</dbReference>
<sequence>MLQLLRYRPTMANLAGLVLVSVSVYCVARCIYLLFFHPLSKYPGPKLAAISGAWKTNSEATGVHVFRMQDLHRKYGDIVRIGPNSLSFATADAYRDIYGHVTAGKKRFLKSVMYEREEPRITSERDPAAHAQQRKALSNAFSAKALRDQEDVVHQYVDLMVEQLGKFGEGGQKPVNATDAYNWLTFDIIGDLAFGEPFGALAEGSNYWVDLVLEAVLFGSLAQRMKNKPWDRWMIPFIWGRKWNQMQVKYDLNMSLAKEKARKRIEMGDSLKRQDFFGHLIKKNEINEMNLLGNAITLIVAGSETTATALIGTTWYLLKNPHCLATLTEEIRSTFSSPEEITGDATAKCQYLHAVIEEGLRVFPPVSAGLPRDCPGAAINGEYIPAGITVSCENYTMARDPRYWEDAESFRPERWLGDGLNDDKRAFQPFSTGPRACLGINLAYLEMRVTLAKVLFAYDLTLVSKEIEDWNHACKSYGLWKKADLLVKFHPRKTA</sequence>
<dbReference type="PRINTS" id="PR00463">
    <property type="entry name" value="EP450I"/>
</dbReference>
<comment type="similarity">
    <text evidence="3 13">Belongs to the cytochrome P450 family.</text>
</comment>
<keyword evidence="16" id="KW-1185">Reference proteome</keyword>
<dbReference type="InterPro" id="IPR001128">
    <property type="entry name" value="Cyt_P450"/>
</dbReference>
<evidence type="ECO:0000256" key="11">
    <source>
        <dbReference type="ARBA" id="ARBA00023136"/>
    </source>
</evidence>
<keyword evidence="11 14" id="KW-0472">Membrane</keyword>
<evidence type="ECO:0000256" key="13">
    <source>
        <dbReference type="RuleBase" id="RU000461"/>
    </source>
</evidence>
<dbReference type="GO" id="GO:0004497">
    <property type="term" value="F:monooxygenase activity"/>
    <property type="evidence" value="ECO:0007669"/>
    <property type="project" value="UniProtKB-KW"/>
</dbReference>
<dbReference type="InterPro" id="IPR036396">
    <property type="entry name" value="Cyt_P450_sf"/>
</dbReference>
<dbReference type="PRINTS" id="PR00385">
    <property type="entry name" value="P450"/>
</dbReference>
<dbReference type="InterPro" id="IPR050121">
    <property type="entry name" value="Cytochrome_P450_monoxygenase"/>
</dbReference>
<keyword evidence="8 13" id="KW-0560">Oxidoreductase</keyword>
<evidence type="ECO:0000256" key="1">
    <source>
        <dbReference type="ARBA" id="ARBA00001971"/>
    </source>
</evidence>
<dbReference type="AlphaFoldDB" id="A0A194W5S6"/>
<feature type="binding site" description="axial binding residue" evidence="12">
    <location>
        <position position="437"/>
    </location>
    <ligand>
        <name>heme</name>
        <dbReference type="ChEBI" id="CHEBI:30413"/>
    </ligand>
    <ligandPart>
        <name>Fe</name>
        <dbReference type="ChEBI" id="CHEBI:18248"/>
    </ligandPart>
</feature>
<keyword evidence="10 13" id="KW-0503">Monooxygenase</keyword>
<dbReference type="PROSITE" id="PS00086">
    <property type="entry name" value="CYTOCHROME_P450"/>
    <property type="match status" value="1"/>
</dbReference>
<dbReference type="GO" id="GO:0005506">
    <property type="term" value="F:iron ion binding"/>
    <property type="evidence" value="ECO:0007669"/>
    <property type="project" value="InterPro"/>
</dbReference>
<reference evidence="15" key="1">
    <citation type="submission" date="2014-12" db="EMBL/GenBank/DDBJ databases">
        <title>Genome Sequence of Valsa Canker Pathogens Uncovers a Specific Adaption of Colonization on Woody Bark.</title>
        <authorList>
            <person name="Yin Z."/>
            <person name="Liu H."/>
            <person name="Gao X."/>
            <person name="Li Z."/>
            <person name="Song N."/>
            <person name="Ke X."/>
            <person name="Dai Q."/>
            <person name="Wu Y."/>
            <person name="Sun Y."/>
            <person name="Xu J.-R."/>
            <person name="Kang Z.K."/>
            <person name="Wang L."/>
            <person name="Huang L."/>
        </authorList>
    </citation>
    <scope>NUCLEOTIDE SEQUENCE [LARGE SCALE GENOMIC DNA]</scope>
    <source>
        <strain evidence="15">03-8</strain>
    </source>
</reference>
<accession>A0A194W5S6</accession>
<keyword evidence="6 12" id="KW-0479">Metal-binding</keyword>
<dbReference type="Proteomes" id="UP000078559">
    <property type="component" value="Chromosome 7"/>
</dbReference>
<evidence type="ECO:0000256" key="10">
    <source>
        <dbReference type="ARBA" id="ARBA00023033"/>
    </source>
</evidence>
<dbReference type="Gene3D" id="1.10.630.10">
    <property type="entry name" value="Cytochrome P450"/>
    <property type="match status" value="1"/>
</dbReference>
<dbReference type="CDD" id="cd11058">
    <property type="entry name" value="CYP60B-like"/>
    <property type="match status" value="1"/>
</dbReference>
<evidence type="ECO:0000256" key="2">
    <source>
        <dbReference type="ARBA" id="ARBA00004370"/>
    </source>
</evidence>
<evidence type="ECO:0000256" key="8">
    <source>
        <dbReference type="ARBA" id="ARBA00023002"/>
    </source>
</evidence>
<keyword evidence="9 12" id="KW-0408">Iron</keyword>
<keyword evidence="7 14" id="KW-1133">Transmembrane helix</keyword>
<dbReference type="PANTHER" id="PTHR24305:SF210">
    <property type="entry name" value="CYTOCHROME P450 MONOOXYGENASE ASQL-RELATED"/>
    <property type="match status" value="1"/>
</dbReference>
<dbReference type="FunFam" id="1.10.630.10:FF:000158">
    <property type="entry name" value="Cytochrome P450, putative (Eurofung)"/>
    <property type="match status" value="1"/>
</dbReference>
<protein>
    <submittedName>
        <fullName evidence="15">Isotrichodermin C-15 hydroxylase</fullName>
    </submittedName>
</protein>
<dbReference type="SUPFAM" id="SSF48264">
    <property type="entry name" value="Cytochrome P450"/>
    <property type="match status" value="1"/>
</dbReference>
<dbReference type="GO" id="GO:0020037">
    <property type="term" value="F:heme binding"/>
    <property type="evidence" value="ECO:0007669"/>
    <property type="project" value="InterPro"/>
</dbReference>
<evidence type="ECO:0000256" key="9">
    <source>
        <dbReference type="ARBA" id="ARBA00023004"/>
    </source>
</evidence>
<evidence type="ECO:0000256" key="3">
    <source>
        <dbReference type="ARBA" id="ARBA00010617"/>
    </source>
</evidence>
<evidence type="ECO:0000256" key="14">
    <source>
        <dbReference type="SAM" id="Phobius"/>
    </source>
</evidence>